<evidence type="ECO:0000256" key="1">
    <source>
        <dbReference type="ARBA" id="ARBA00009176"/>
    </source>
</evidence>
<dbReference type="SUPFAM" id="SSF53590">
    <property type="entry name" value="Nucleoside hydrolase"/>
    <property type="match status" value="1"/>
</dbReference>
<proteinExistence type="inferred from homology"/>
<protein>
    <recommendedName>
        <fullName evidence="2">Inosine/uridine-preferring nucleoside hydrolase domain-containing protein</fullName>
    </recommendedName>
</protein>
<accession>A0A8S8ZQ08</accession>
<feature type="domain" description="Inosine/uridine-preferring nucleoside hydrolase" evidence="2">
    <location>
        <begin position="39"/>
        <end position="235"/>
    </location>
</feature>
<name>A0A8S8ZQ08_SORMA</name>
<dbReference type="EMBL" id="NMPR01000075">
    <property type="protein sequence ID" value="KAA8631529.1"/>
    <property type="molecule type" value="Genomic_DNA"/>
</dbReference>
<dbReference type="InterPro" id="IPR036452">
    <property type="entry name" value="Ribo_hydro-like"/>
</dbReference>
<dbReference type="AlphaFoldDB" id="A0A8S8ZQ08"/>
<dbReference type="PANTHER" id="PTHR43264">
    <property type="match status" value="1"/>
</dbReference>
<dbReference type="GO" id="GO:0016799">
    <property type="term" value="F:hydrolase activity, hydrolyzing N-glycosyl compounds"/>
    <property type="evidence" value="ECO:0007669"/>
    <property type="project" value="InterPro"/>
</dbReference>
<comment type="similarity">
    <text evidence="1">Belongs to the IUNH family.</text>
</comment>
<dbReference type="Gene3D" id="3.90.245.10">
    <property type="entry name" value="Ribonucleoside hydrolase-like"/>
    <property type="match status" value="1"/>
</dbReference>
<reference evidence="3 4" key="1">
    <citation type="submission" date="2017-07" db="EMBL/GenBank/DDBJ databases">
        <title>Genome sequence of the Sordaria macrospora wild type strain R19027.</title>
        <authorList>
            <person name="Nowrousian M."/>
            <person name="Teichert I."/>
            <person name="Kueck U."/>
        </authorList>
    </citation>
    <scope>NUCLEOTIDE SEQUENCE [LARGE SCALE GENOMIC DNA]</scope>
    <source>
        <strain evidence="3 4">R19027</strain>
        <tissue evidence="3">Mycelium</tissue>
    </source>
</reference>
<evidence type="ECO:0000313" key="4">
    <source>
        <dbReference type="Proteomes" id="UP000433876"/>
    </source>
</evidence>
<dbReference type="InterPro" id="IPR001910">
    <property type="entry name" value="Inosine/uridine_hydrolase_dom"/>
</dbReference>
<dbReference type="PANTHER" id="PTHR43264:SF1">
    <property type="entry name" value="INOSINE_URIDINE-PREFERRING NUCLEOSIDE HYDROLASE DOMAIN-CONTAINING PROTEIN"/>
    <property type="match status" value="1"/>
</dbReference>
<evidence type="ECO:0000259" key="2">
    <source>
        <dbReference type="Pfam" id="PF01156"/>
    </source>
</evidence>
<comment type="caution">
    <text evidence="3">The sequence shown here is derived from an EMBL/GenBank/DDBJ whole genome shotgun (WGS) entry which is preliminary data.</text>
</comment>
<dbReference type="Proteomes" id="UP000433876">
    <property type="component" value="Unassembled WGS sequence"/>
</dbReference>
<dbReference type="VEuPathDB" id="FungiDB:SMAC_12583"/>
<organism evidence="3 4">
    <name type="scientific">Sordaria macrospora</name>
    <dbReference type="NCBI Taxonomy" id="5147"/>
    <lineage>
        <taxon>Eukaryota</taxon>
        <taxon>Fungi</taxon>
        <taxon>Dikarya</taxon>
        <taxon>Ascomycota</taxon>
        <taxon>Pezizomycotina</taxon>
        <taxon>Sordariomycetes</taxon>
        <taxon>Sordariomycetidae</taxon>
        <taxon>Sordariales</taxon>
        <taxon>Sordariaceae</taxon>
        <taxon>Sordaria</taxon>
    </lineage>
</organism>
<sequence length="411" mass="44585">METFAPISSIMTPSPSTLTPGLGWAKMALSQDARPKKNLIVDTDLFSDVDDAGALLLASTSHQINLLGVMVNKPSTYSVLAASAIVSYYTQKSQNKAVPIGVFRHPTSDGTVIPLPNSTFLDVVYWHLGEFASKIAYQFGSPSSPDYVKGDGPSIPWGHAEDAWSAVELYRKLLSEADDESITIASIGFLDNLSLLLDSEPDLFSPLTGRQLISQKVAELVVMGGRYPAGKGWNFFGSDPEIPHRNGGNGLGLGSKGTANVINNWPTPQRDGWKGRVVYVGDEVGGNVLTGAELVKEGPKGDPVRRAYKYYAHGEARPSWDPVAVLYAIGGLGGLFRYDEEYGYGRNRVNERDGSNKWVWDEETKNQFVLALEKTEETVAREIDRLFLKGAKSAAVEKVAPMSGEEAGPKI</sequence>
<evidence type="ECO:0000313" key="3">
    <source>
        <dbReference type="EMBL" id="KAA8631529.1"/>
    </source>
</evidence>
<dbReference type="Pfam" id="PF01156">
    <property type="entry name" value="IU_nuc_hydro"/>
    <property type="match status" value="1"/>
</dbReference>
<gene>
    <name evidence="3" type="ORF">SMACR_12583</name>
</gene>